<dbReference type="Proteomes" id="UP000838412">
    <property type="component" value="Chromosome 12"/>
</dbReference>
<dbReference type="InterPro" id="IPR001293">
    <property type="entry name" value="Znf_TRAF"/>
</dbReference>
<dbReference type="InterPro" id="IPR013083">
    <property type="entry name" value="Znf_RING/FYVE/PHD"/>
</dbReference>
<evidence type="ECO:0000256" key="2">
    <source>
        <dbReference type="ARBA" id="ARBA00022771"/>
    </source>
</evidence>
<sequence>MADQAVAVIYQPGKDNPADYMSGHPLPWSKGPNQTCTAEKYVNYIMQQSTPKTLSLAEIKEETVKDATLQTAIQLQRSGRWHDAKTSENGDESIEVLAKFDSEDGEWSEEEEEDDYQYFDDIDKVPDYIPSATIRTVSTILGQNIETYGVITPEEEVYGHAMSVGVEDEADDMTSFPDEIKVNHSEDNAASCTRKPPSACTLNGMAHSDQELRDEWIGFRQQQVYCRWNGCTKTIQRAFLRPHEDSCDHREVSCECGHKTTNLDLEKHRDTDCTTHRIKCPVGCGMTIRRVTRAIHVTQECSHTAVMCPVTDCKFVGRFETLEKHASARALAHVRLLQQHNATLNMRVATSLMKATDAKLEYGKVNAVRFTIPDLKKKTAEGTTIVTSPEFRAFHGKWQTAVKKELRDGWHIYLCLVSMAIPLHVKVMYV</sequence>
<proteinExistence type="predicted"/>
<keyword evidence="1 4" id="KW-0479">Metal-binding</keyword>
<dbReference type="EMBL" id="OV696697">
    <property type="protein sequence ID" value="CAH1242518.1"/>
    <property type="molecule type" value="Genomic_DNA"/>
</dbReference>
<dbReference type="Gene3D" id="3.30.40.10">
    <property type="entry name" value="Zinc/RING finger domain, C3HC4 (zinc finger)"/>
    <property type="match status" value="2"/>
</dbReference>
<feature type="zinc finger region" description="TRAF-type" evidence="4">
    <location>
        <begin position="268"/>
        <end position="314"/>
    </location>
</feature>
<dbReference type="AlphaFoldDB" id="A0A8K0E5N4"/>
<evidence type="ECO:0000256" key="3">
    <source>
        <dbReference type="ARBA" id="ARBA00022833"/>
    </source>
</evidence>
<dbReference type="PANTHER" id="PTHR10131:SF157">
    <property type="entry name" value="RECEPTOR-ASSOCIATED FACTOR, PUTATIVE-RELATED"/>
    <property type="match status" value="1"/>
</dbReference>
<reference evidence="6" key="1">
    <citation type="submission" date="2022-01" db="EMBL/GenBank/DDBJ databases">
        <authorList>
            <person name="Braso-Vives M."/>
        </authorList>
    </citation>
    <scope>NUCLEOTIDE SEQUENCE</scope>
</reference>
<evidence type="ECO:0000313" key="6">
    <source>
        <dbReference type="EMBL" id="CAH1242518.1"/>
    </source>
</evidence>
<keyword evidence="3 4" id="KW-0862">Zinc</keyword>
<evidence type="ECO:0000256" key="1">
    <source>
        <dbReference type="ARBA" id="ARBA00022723"/>
    </source>
</evidence>
<dbReference type="GO" id="GO:0008270">
    <property type="term" value="F:zinc ion binding"/>
    <property type="evidence" value="ECO:0007669"/>
    <property type="project" value="UniProtKB-KW"/>
</dbReference>
<name>A0A8K0E5N4_BRALA</name>
<accession>A0A8K0E5N4</accession>
<evidence type="ECO:0000313" key="7">
    <source>
        <dbReference type="Proteomes" id="UP000838412"/>
    </source>
</evidence>
<dbReference type="PANTHER" id="PTHR10131">
    <property type="entry name" value="TNF RECEPTOR ASSOCIATED FACTOR"/>
    <property type="match status" value="1"/>
</dbReference>
<dbReference type="GO" id="GO:0043122">
    <property type="term" value="P:regulation of canonical NF-kappaB signal transduction"/>
    <property type="evidence" value="ECO:0007669"/>
    <property type="project" value="TreeGrafter"/>
</dbReference>
<dbReference type="SUPFAM" id="SSF49599">
    <property type="entry name" value="TRAF domain-like"/>
    <property type="match status" value="2"/>
</dbReference>
<gene>
    <name evidence="6" type="primary">TRAF3</name>
    <name evidence="6" type="ORF">BLAG_LOCUS5807</name>
</gene>
<feature type="domain" description="TRAF-type" evidence="5">
    <location>
        <begin position="268"/>
        <end position="314"/>
    </location>
</feature>
<evidence type="ECO:0000259" key="5">
    <source>
        <dbReference type="PROSITE" id="PS50145"/>
    </source>
</evidence>
<dbReference type="PROSITE" id="PS50145">
    <property type="entry name" value="ZF_TRAF"/>
    <property type="match status" value="1"/>
</dbReference>
<keyword evidence="2 4" id="KW-0863">Zinc-finger</keyword>
<evidence type="ECO:0000256" key="4">
    <source>
        <dbReference type="PROSITE-ProRule" id="PRU00207"/>
    </source>
</evidence>
<protein>
    <submittedName>
        <fullName evidence="6">TRAF3 protein</fullName>
    </submittedName>
</protein>
<organism evidence="6 7">
    <name type="scientific">Branchiostoma lanceolatum</name>
    <name type="common">Common lancelet</name>
    <name type="synonym">Amphioxus lanceolatum</name>
    <dbReference type="NCBI Taxonomy" id="7740"/>
    <lineage>
        <taxon>Eukaryota</taxon>
        <taxon>Metazoa</taxon>
        <taxon>Chordata</taxon>
        <taxon>Cephalochordata</taxon>
        <taxon>Leptocardii</taxon>
        <taxon>Amphioxiformes</taxon>
        <taxon>Branchiostomatidae</taxon>
        <taxon>Branchiostoma</taxon>
    </lineage>
</organism>
<dbReference type="OrthoDB" id="1921166at2759"/>
<keyword evidence="7" id="KW-1185">Reference proteome</keyword>